<proteinExistence type="predicted"/>
<organism evidence="1 2">
    <name type="scientific">Trifolium pratense</name>
    <name type="common">Red clover</name>
    <dbReference type="NCBI Taxonomy" id="57577"/>
    <lineage>
        <taxon>Eukaryota</taxon>
        <taxon>Viridiplantae</taxon>
        <taxon>Streptophyta</taxon>
        <taxon>Embryophyta</taxon>
        <taxon>Tracheophyta</taxon>
        <taxon>Spermatophyta</taxon>
        <taxon>Magnoliopsida</taxon>
        <taxon>eudicotyledons</taxon>
        <taxon>Gunneridae</taxon>
        <taxon>Pentapetalae</taxon>
        <taxon>rosids</taxon>
        <taxon>fabids</taxon>
        <taxon>Fabales</taxon>
        <taxon>Fabaceae</taxon>
        <taxon>Papilionoideae</taxon>
        <taxon>50 kb inversion clade</taxon>
        <taxon>NPAAA clade</taxon>
        <taxon>Hologalegina</taxon>
        <taxon>IRL clade</taxon>
        <taxon>Trifolieae</taxon>
        <taxon>Trifolium</taxon>
    </lineage>
</organism>
<name>A0A2K3LYT1_TRIPR</name>
<feature type="non-terminal residue" evidence="1">
    <location>
        <position position="1"/>
    </location>
</feature>
<sequence length="17" mass="1802">RFAAEVAADRIAADDPN</sequence>
<gene>
    <name evidence="1" type="ORF">L195_g039706</name>
</gene>
<dbReference type="Proteomes" id="UP000236291">
    <property type="component" value="Unassembled WGS sequence"/>
</dbReference>
<comment type="caution">
    <text evidence="1">The sequence shown here is derived from an EMBL/GenBank/DDBJ whole genome shotgun (WGS) entry which is preliminary data.</text>
</comment>
<reference evidence="1 2" key="2">
    <citation type="journal article" date="2017" name="Front. Plant Sci.">
        <title>Gene Classification and Mining of Molecular Markers Useful in Red Clover (Trifolium pratense) Breeding.</title>
        <authorList>
            <person name="Istvanek J."/>
            <person name="Dluhosova J."/>
            <person name="Dluhos P."/>
            <person name="Patkova L."/>
            <person name="Nedelnik J."/>
            <person name="Repkova J."/>
        </authorList>
    </citation>
    <scope>NUCLEOTIDE SEQUENCE [LARGE SCALE GENOMIC DNA]</scope>
    <source>
        <strain evidence="2">cv. Tatra</strain>
        <tissue evidence="1">Young leaves</tissue>
    </source>
</reference>
<evidence type="ECO:0000313" key="2">
    <source>
        <dbReference type="Proteomes" id="UP000236291"/>
    </source>
</evidence>
<evidence type="ECO:0000313" key="1">
    <source>
        <dbReference type="EMBL" id="PNX83662.1"/>
    </source>
</evidence>
<reference evidence="1 2" key="1">
    <citation type="journal article" date="2014" name="Am. J. Bot.">
        <title>Genome assembly and annotation for red clover (Trifolium pratense; Fabaceae).</title>
        <authorList>
            <person name="Istvanek J."/>
            <person name="Jaros M."/>
            <person name="Krenek A."/>
            <person name="Repkova J."/>
        </authorList>
    </citation>
    <scope>NUCLEOTIDE SEQUENCE [LARGE SCALE GENOMIC DNA]</scope>
    <source>
        <strain evidence="2">cv. Tatra</strain>
        <tissue evidence="1">Young leaves</tissue>
    </source>
</reference>
<dbReference type="EMBL" id="ASHM01044635">
    <property type="protein sequence ID" value="PNX83662.1"/>
    <property type="molecule type" value="Genomic_DNA"/>
</dbReference>
<dbReference type="AlphaFoldDB" id="A0A2K3LYT1"/>
<protein>
    <submittedName>
        <fullName evidence="1">Uncharacterized protein</fullName>
    </submittedName>
</protein>
<accession>A0A2K3LYT1</accession>